<comment type="caution">
    <text evidence="6">The sequence shown here is derived from an EMBL/GenBank/DDBJ whole genome shotgun (WGS) entry which is preliminary data.</text>
</comment>
<dbReference type="OrthoDB" id="424974at2759"/>
<keyword evidence="7" id="KW-1185">Reference proteome</keyword>
<organism evidence="6 7">
    <name type="scientific">Amphibalanus amphitrite</name>
    <name type="common">Striped barnacle</name>
    <name type="synonym">Balanus amphitrite</name>
    <dbReference type="NCBI Taxonomy" id="1232801"/>
    <lineage>
        <taxon>Eukaryota</taxon>
        <taxon>Metazoa</taxon>
        <taxon>Ecdysozoa</taxon>
        <taxon>Arthropoda</taxon>
        <taxon>Crustacea</taxon>
        <taxon>Multicrustacea</taxon>
        <taxon>Cirripedia</taxon>
        <taxon>Thoracica</taxon>
        <taxon>Thoracicalcarea</taxon>
        <taxon>Balanomorpha</taxon>
        <taxon>Balanoidea</taxon>
        <taxon>Balanidae</taxon>
        <taxon>Amphibalaninae</taxon>
        <taxon>Amphibalanus</taxon>
    </lineage>
</organism>
<keyword evidence="1" id="KW-0560">Oxidoreductase</keyword>
<sequence length="524" mass="57874">MENEYAGRPAAPRTPARRADTMLSLSARAGRLAARQLHTATAGRRAAGADEQPPPTPTEPIRRERAPPPEDPFQRAARIFSDDMRFLWEGKKSRTFFPSHCDVCIIGGGIMGSAIAFWLKLRAGPGVQVVVVERDSTYRTASTPLSVGGLRQQFSLPENIQMSMFSAQFLRNADRFLTVEGDEPPAIQFHPHGYLMCASPEKAELLEQNYRTQMENGAKMELMTPARLKERFPWINTDGVALACHGQENEGWFDPHALLSAFRRKAIQLGAEFVEGEAAGFESRYVPNMQSMGKQSVAGGNYVLDRAVIRLKNGDVKTVKAAIFVASAGANTAQVARLAGIGEGEGLLATPVPVEPRKRYVYFYHSPDGPGLDCPLLIDPSGAYFRREGHGGHYIGGKSPTGTADDPEPSADNLDVDYDYFQSHVWHHLAHRVHSFENLKVKSAWAGYYDYNTLDQNAIIGPHPHHHNLFMATGFSGHGIQQAPAVGRAITEHILDGEYRTIDLTRMGFERVLANQPLYEQNIV</sequence>
<evidence type="ECO:0000313" key="7">
    <source>
        <dbReference type="Proteomes" id="UP000440578"/>
    </source>
</evidence>
<dbReference type="PANTHER" id="PTHR13847:SF287">
    <property type="entry name" value="FAD-DEPENDENT OXIDOREDUCTASE DOMAIN-CONTAINING PROTEIN 1"/>
    <property type="match status" value="1"/>
</dbReference>
<comment type="function">
    <text evidence="3">Required for the assembly of the mitochondrial membrane respiratory chain NADH dehydrogenase (Complex I). Involved in mid-late stages of complex I assembly.</text>
</comment>
<feature type="domain" description="FAD dependent oxidoreductase" evidence="5">
    <location>
        <begin position="102"/>
        <end position="492"/>
    </location>
</feature>
<evidence type="ECO:0000256" key="3">
    <source>
        <dbReference type="ARBA" id="ARBA00046185"/>
    </source>
</evidence>
<protein>
    <recommendedName>
        <fullName evidence="2">FAD-dependent oxidoreductase domain-containing protein 1</fullName>
    </recommendedName>
</protein>
<gene>
    <name evidence="6" type="primary">foxred1_1</name>
    <name evidence="6" type="ORF">FJT64_026953</name>
</gene>
<evidence type="ECO:0000313" key="6">
    <source>
        <dbReference type="EMBL" id="KAF0300553.1"/>
    </source>
</evidence>
<reference evidence="6 7" key="1">
    <citation type="submission" date="2019-07" db="EMBL/GenBank/DDBJ databases">
        <title>Draft genome assembly of a fouling barnacle, Amphibalanus amphitrite (Darwin, 1854): The first reference genome for Thecostraca.</title>
        <authorList>
            <person name="Kim W."/>
        </authorList>
    </citation>
    <scope>NUCLEOTIDE SEQUENCE [LARGE SCALE GENOMIC DNA]</scope>
    <source>
        <strain evidence="6">SNU_AA5</strain>
        <tissue evidence="6">Soma without cirri and trophi</tissue>
    </source>
</reference>
<dbReference type="Gene3D" id="3.30.9.10">
    <property type="entry name" value="D-Amino Acid Oxidase, subunit A, domain 2"/>
    <property type="match status" value="1"/>
</dbReference>
<dbReference type="PANTHER" id="PTHR13847">
    <property type="entry name" value="SARCOSINE DEHYDROGENASE-RELATED"/>
    <property type="match status" value="1"/>
</dbReference>
<accession>A0A6A4W3S1</accession>
<dbReference type="GO" id="GO:0032981">
    <property type="term" value="P:mitochondrial respiratory chain complex I assembly"/>
    <property type="evidence" value="ECO:0007669"/>
    <property type="project" value="TreeGrafter"/>
</dbReference>
<dbReference type="SUPFAM" id="SSF51905">
    <property type="entry name" value="FAD/NAD(P)-binding domain"/>
    <property type="match status" value="1"/>
</dbReference>
<name>A0A6A4W3S1_AMPAM</name>
<dbReference type="Gene3D" id="3.50.50.60">
    <property type="entry name" value="FAD/NAD(P)-binding domain"/>
    <property type="match status" value="1"/>
</dbReference>
<evidence type="ECO:0000256" key="1">
    <source>
        <dbReference type="ARBA" id="ARBA00023002"/>
    </source>
</evidence>
<dbReference type="GO" id="GO:0005739">
    <property type="term" value="C:mitochondrion"/>
    <property type="evidence" value="ECO:0007669"/>
    <property type="project" value="GOC"/>
</dbReference>
<dbReference type="EMBL" id="VIIS01001253">
    <property type="protein sequence ID" value="KAF0300553.1"/>
    <property type="molecule type" value="Genomic_DNA"/>
</dbReference>
<dbReference type="GO" id="GO:0016491">
    <property type="term" value="F:oxidoreductase activity"/>
    <property type="evidence" value="ECO:0007669"/>
    <property type="project" value="UniProtKB-KW"/>
</dbReference>
<dbReference type="InterPro" id="IPR006076">
    <property type="entry name" value="FAD-dep_OxRdtase"/>
</dbReference>
<feature type="compositionally biased region" description="Low complexity" evidence="4">
    <location>
        <begin position="23"/>
        <end position="46"/>
    </location>
</feature>
<dbReference type="Proteomes" id="UP000440578">
    <property type="component" value="Unassembled WGS sequence"/>
</dbReference>
<evidence type="ECO:0000256" key="4">
    <source>
        <dbReference type="SAM" id="MobiDB-lite"/>
    </source>
</evidence>
<feature type="region of interest" description="Disordered" evidence="4">
    <location>
        <begin position="1"/>
        <end position="73"/>
    </location>
</feature>
<evidence type="ECO:0000259" key="5">
    <source>
        <dbReference type="Pfam" id="PF01266"/>
    </source>
</evidence>
<proteinExistence type="predicted"/>
<dbReference type="Pfam" id="PF01266">
    <property type="entry name" value="DAO"/>
    <property type="match status" value="1"/>
</dbReference>
<dbReference type="AlphaFoldDB" id="A0A6A4W3S1"/>
<dbReference type="InterPro" id="IPR036188">
    <property type="entry name" value="FAD/NAD-bd_sf"/>
</dbReference>
<evidence type="ECO:0000256" key="2">
    <source>
        <dbReference type="ARBA" id="ARBA00039785"/>
    </source>
</evidence>